<dbReference type="EMBL" id="QPKV01000004">
    <property type="protein sequence ID" value="RDC56569.1"/>
    <property type="molecule type" value="Genomic_DNA"/>
</dbReference>
<sequence length="240" mass="28669">MKWRIGCSGFYYREWKEVFYPKGLAQKDWFKYYTTHFNTIEINSTFYKMPTQKSFDKWYDESPAEFVFTIKAPRLITHYKQLKECEELLADFYDRISTGIKDKLGCVLFQFPPKFEYNDERLDLLLKNLNPKFQNVVEFRHISWFSDEIYEKLGTKNIIFSGQSYPAALPDQVIKNTSTIYYRFHGKPVLYKSEYDPIVIQDFVEEIPTGTEEAFIYFNNTWGVGALNNSRYLKEMINKS</sequence>
<dbReference type="Gene3D" id="3.20.20.410">
    <property type="entry name" value="Protein of unknown function UPF0759"/>
    <property type="match status" value="1"/>
</dbReference>
<dbReference type="Proteomes" id="UP000253961">
    <property type="component" value="Unassembled WGS sequence"/>
</dbReference>
<comment type="caution">
    <text evidence="1">The sequence shown here is derived from an EMBL/GenBank/DDBJ whole genome shotgun (WGS) entry which is preliminary data.</text>
</comment>
<dbReference type="PANTHER" id="PTHR30348:SF4">
    <property type="entry name" value="DUF72 DOMAIN-CONTAINING PROTEIN"/>
    <property type="match status" value="1"/>
</dbReference>
<dbReference type="InterPro" id="IPR002763">
    <property type="entry name" value="DUF72"/>
</dbReference>
<dbReference type="RefSeq" id="WP_115403287.1">
    <property type="nucleotide sequence ID" value="NZ_QPKV01000004.1"/>
</dbReference>
<dbReference type="AlphaFoldDB" id="A0A369Q0W2"/>
<reference evidence="1 2" key="1">
    <citation type="submission" date="2018-07" db="EMBL/GenBank/DDBJ databases">
        <title>Pedobacter sp. nov., isolated from soil.</title>
        <authorList>
            <person name="Zhou L.Y."/>
            <person name="Du Z.J."/>
        </authorList>
    </citation>
    <scope>NUCLEOTIDE SEQUENCE [LARGE SCALE GENOMIC DNA]</scope>
    <source>
        <strain evidence="1 2">JDX94</strain>
    </source>
</reference>
<dbReference type="InterPro" id="IPR036520">
    <property type="entry name" value="UPF0759_sf"/>
</dbReference>
<keyword evidence="2" id="KW-1185">Reference proteome</keyword>
<protein>
    <submittedName>
        <fullName evidence="1">DUF72 domain-containing protein</fullName>
    </submittedName>
</protein>
<evidence type="ECO:0000313" key="2">
    <source>
        <dbReference type="Proteomes" id="UP000253961"/>
    </source>
</evidence>
<gene>
    <name evidence="1" type="ORF">DU508_13405</name>
</gene>
<dbReference type="OrthoDB" id="9780310at2"/>
<evidence type="ECO:0000313" key="1">
    <source>
        <dbReference type="EMBL" id="RDC56569.1"/>
    </source>
</evidence>
<dbReference type="SUPFAM" id="SSF117396">
    <property type="entry name" value="TM1631-like"/>
    <property type="match status" value="1"/>
</dbReference>
<proteinExistence type="predicted"/>
<accession>A0A369Q0W2</accession>
<name>A0A369Q0W2_9SPHI</name>
<dbReference type="Pfam" id="PF01904">
    <property type="entry name" value="DUF72"/>
    <property type="match status" value="1"/>
</dbReference>
<dbReference type="PANTHER" id="PTHR30348">
    <property type="entry name" value="UNCHARACTERIZED PROTEIN YECE"/>
    <property type="match status" value="1"/>
</dbReference>
<organism evidence="1 2">
    <name type="scientific">Pedobacter chinensis</name>
    <dbReference type="NCBI Taxonomy" id="2282421"/>
    <lineage>
        <taxon>Bacteria</taxon>
        <taxon>Pseudomonadati</taxon>
        <taxon>Bacteroidota</taxon>
        <taxon>Sphingobacteriia</taxon>
        <taxon>Sphingobacteriales</taxon>
        <taxon>Sphingobacteriaceae</taxon>
        <taxon>Pedobacter</taxon>
    </lineage>
</organism>